<dbReference type="Proteomes" id="UP000075714">
    <property type="component" value="Unassembled WGS sequence"/>
</dbReference>
<sequence>MPRPHAGQQVAATAETAAPVAATISVAPAPIPTTAAIATAVPIPTTAATVTAIPIPTTTATATAATTAIPAASATAASATTTAIPATAATAAAVTATAATATAATAIATATATAATITTVATAAAIAIATAATSAPISSFSPDRKPDQRLVQLTRVHPCRDACGAELQCWTYLYDGSTPYGNGTASPPGGTCSLMATAFAGTVTNLSTLSWTSGNCHGGELRTLLYGGVSPAEVGSPAITEAAAFALATVANSSASCPGQCEALRREAASAGGGAPRLVRLLTASQSLASSINYGFTLLAELPAAGNEPPRKVLVAAAVSSQPWTGTTKLLALSYKLVGSDEELARLLPQ</sequence>
<evidence type="ECO:0000313" key="2">
    <source>
        <dbReference type="Proteomes" id="UP000075714"/>
    </source>
</evidence>
<evidence type="ECO:0000313" key="1">
    <source>
        <dbReference type="EMBL" id="KXZ44849.1"/>
    </source>
</evidence>
<dbReference type="AlphaFoldDB" id="A0A150G4P0"/>
<comment type="caution">
    <text evidence="1">The sequence shown here is derived from an EMBL/GenBank/DDBJ whole genome shotgun (WGS) entry which is preliminary data.</text>
</comment>
<name>A0A150G4P0_GONPE</name>
<keyword evidence="2" id="KW-1185">Reference proteome</keyword>
<gene>
    <name evidence="1" type="ORF">GPECTOR_61g802</name>
</gene>
<dbReference type="Gene3D" id="3.10.450.10">
    <property type="match status" value="1"/>
</dbReference>
<reference evidence="2" key="1">
    <citation type="journal article" date="2016" name="Nat. Commun.">
        <title>The Gonium pectorale genome demonstrates co-option of cell cycle regulation during the evolution of multicellularity.</title>
        <authorList>
            <person name="Hanschen E.R."/>
            <person name="Marriage T.N."/>
            <person name="Ferris P.J."/>
            <person name="Hamaji T."/>
            <person name="Toyoda A."/>
            <person name="Fujiyama A."/>
            <person name="Neme R."/>
            <person name="Noguchi H."/>
            <person name="Minakuchi Y."/>
            <person name="Suzuki M."/>
            <person name="Kawai-Toyooka H."/>
            <person name="Smith D.R."/>
            <person name="Sparks H."/>
            <person name="Anderson J."/>
            <person name="Bakaric R."/>
            <person name="Luria V."/>
            <person name="Karger A."/>
            <person name="Kirschner M.W."/>
            <person name="Durand P.M."/>
            <person name="Michod R.E."/>
            <person name="Nozaki H."/>
            <person name="Olson B.J."/>
        </authorList>
    </citation>
    <scope>NUCLEOTIDE SEQUENCE [LARGE SCALE GENOMIC DNA]</scope>
    <source>
        <strain evidence="2">NIES-2863</strain>
    </source>
</reference>
<proteinExistence type="predicted"/>
<accession>A0A150G4P0</accession>
<protein>
    <submittedName>
        <fullName evidence="1">Uncharacterized protein</fullName>
    </submittedName>
</protein>
<organism evidence="1 2">
    <name type="scientific">Gonium pectorale</name>
    <name type="common">Green alga</name>
    <dbReference type="NCBI Taxonomy" id="33097"/>
    <lineage>
        <taxon>Eukaryota</taxon>
        <taxon>Viridiplantae</taxon>
        <taxon>Chlorophyta</taxon>
        <taxon>core chlorophytes</taxon>
        <taxon>Chlorophyceae</taxon>
        <taxon>CS clade</taxon>
        <taxon>Chlamydomonadales</taxon>
        <taxon>Volvocaceae</taxon>
        <taxon>Gonium</taxon>
    </lineage>
</organism>
<dbReference type="EMBL" id="LSYV01000062">
    <property type="protein sequence ID" value="KXZ44849.1"/>
    <property type="molecule type" value="Genomic_DNA"/>
</dbReference>